<protein>
    <submittedName>
        <fullName evidence="1">Uncharacterized protein</fullName>
    </submittedName>
</protein>
<dbReference type="VEuPathDB" id="FungiDB:BCV72DRAFT_315368"/>
<gene>
    <name evidence="1" type="ORF">BCV72DRAFT_315368</name>
</gene>
<reference evidence="1" key="1">
    <citation type="journal article" date="2016" name="Proc. Natl. Acad. Sci. U.S.A.">
        <title>Lipid metabolic changes in an early divergent fungus govern the establishment of a mutualistic symbiosis with endobacteria.</title>
        <authorList>
            <person name="Lastovetsky O.A."/>
            <person name="Gaspar M.L."/>
            <person name="Mondo S.J."/>
            <person name="LaButti K.M."/>
            <person name="Sandor L."/>
            <person name="Grigoriev I.V."/>
            <person name="Henry S.A."/>
            <person name="Pawlowska T.E."/>
        </authorList>
    </citation>
    <scope>NUCLEOTIDE SEQUENCE [LARGE SCALE GENOMIC DNA]</scope>
    <source>
        <strain evidence="1">ATCC 52814</strain>
    </source>
</reference>
<organism evidence="1">
    <name type="scientific">Rhizopus microsporus var. microsporus</name>
    <dbReference type="NCBI Taxonomy" id="86635"/>
    <lineage>
        <taxon>Eukaryota</taxon>
        <taxon>Fungi</taxon>
        <taxon>Fungi incertae sedis</taxon>
        <taxon>Mucoromycota</taxon>
        <taxon>Mucoromycotina</taxon>
        <taxon>Mucoromycetes</taxon>
        <taxon>Mucorales</taxon>
        <taxon>Mucorineae</taxon>
        <taxon>Rhizopodaceae</taxon>
        <taxon>Rhizopus</taxon>
    </lineage>
</organism>
<name>A0A1X0QUT4_RHIZD</name>
<evidence type="ECO:0000313" key="1">
    <source>
        <dbReference type="EMBL" id="ORE03488.1"/>
    </source>
</evidence>
<proteinExistence type="predicted"/>
<accession>A0A1X0QUT4</accession>
<sequence>TEASNYCPISLTLDIRKLFKKCLQPKMQDSFSYFDMIEVEASHPTKHIGSRSSFATTLIPSPTCPQAVDIHVLRCNSRLWLC</sequence>
<dbReference type="Proteomes" id="UP000242414">
    <property type="component" value="Unassembled WGS sequence"/>
</dbReference>
<feature type="non-terminal residue" evidence="1">
    <location>
        <position position="1"/>
    </location>
</feature>
<dbReference type="AlphaFoldDB" id="A0A1X0QUT4"/>
<dbReference type="EMBL" id="KV922002">
    <property type="protein sequence ID" value="ORE03488.1"/>
    <property type="molecule type" value="Genomic_DNA"/>
</dbReference>